<keyword evidence="1" id="KW-0813">Transport</keyword>
<evidence type="ECO:0000256" key="2">
    <source>
        <dbReference type="ARBA" id="ARBA00022538"/>
    </source>
</evidence>
<dbReference type="PANTHER" id="PTHR32468:SF81">
    <property type="entry name" value="CATION_H(+) ANTIPORTER 19"/>
    <property type="match status" value="1"/>
</dbReference>
<reference evidence="7 8" key="1">
    <citation type="journal article" date="2023" name="Int. J. Mol. Sci.">
        <title>De Novo Assembly and Annotation of 11 Diverse Shrub Willow (Salix) Genomes Reveals Novel Gene Organization in Sex-Linked Regions.</title>
        <authorList>
            <person name="Hyden B."/>
            <person name="Feng K."/>
            <person name="Yates T.B."/>
            <person name="Jawdy S."/>
            <person name="Cereghino C."/>
            <person name="Smart L.B."/>
            <person name="Muchero W."/>
        </authorList>
    </citation>
    <scope>NUCLEOTIDE SEQUENCE [LARGE SCALE GENOMIC DNA]</scope>
    <source>
        <tissue evidence="7">Shoot tip</tissue>
    </source>
</reference>
<protein>
    <recommendedName>
        <fullName evidence="6">Cation/H(+) antiporter central domain-containing protein</fullName>
    </recommendedName>
</protein>
<feature type="domain" description="Cation/H(+) antiporter central" evidence="6">
    <location>
        <begin position="1"/>
        <end position="81"/>
    </location>
</feature>
<dbReference type="GO" id="GO:0006885">
    <property type="term" value="P:regulation of pH"/>
    <property type="evidence" value="ECO:0007669"/>
    <property type="project" value="TreeGrafter"/>
</dbReference>
<name>A0AAD6KWD2_9ROSI</name>
<dbReference type="Pfam" id="PF23256">
    <property type="entry name" value="CHX17_2nd"/>
    <property type="match status" value="1"/>
</dbReference>
<proteinExistence type="predicted"/>
<feature type="compositionally biased region" description="Acidic residues" evidence="5">
    <location>
        <begin position="245"/>
        <end position="256"/>
    </location>
</feature>
<dbReference type="AlphaFoldDB" id="A0AAD6KWD2"/>
<evidence type="ECO:0000313" key="8">
    <source>
        <dbReference type="Proteomes" id="UP001162972"/>
    </source>
</evidence>
<evidence type="ECO:0000256" key="5">
    <source>
        <dbReference type="SAM" id="MobiDB-lite"/>
    </source>
</evidence>
<dbReference type="Gene3D" id="3.40.50.12370">
    <property type="match status" value="1"/>
</dbReference>
<evidence type="ECO:0000259" key="6">
    <source>
        <dbReference type="Pfam" id="PF23256"/>
    </source>
</evidence>
<accession>A0AAD6KWD2</accession>
<dbReference type="GO" id="GO:0006813">
    <property type="term" value="P:potassium ion transport"/>
    <property type="evidence" value="ECO:0007669"/>
    <property type="project" value="UniProtKB-KW"/>
</dbReference>
<keyword evidence="2" id="KW-0633">Potassium transport</keyword>
<sequence>MVIAFEAYQQLSSVTIRPMTAISALNTIYEDICTSAHQKRAAMILLPFHKHQRVDGSLESLGQSLREVNQLVLRHSPCSVVPFFGGRDDMEALAYGMRMAEHPGIMLTVLKVVPPSGKTLMTLEGQDTSMIKVENDKNSDSEADSELFFSEFIQHAAKKLQDSVTHEERLVESKADIVSALKSMSKSNLFLVGRMPPVAPLLISTDTPELGPVGSFLASSDFSSTTSVLVIQHYNPNANLHPLVEEEENEDTDDGTDTPVLVDKY</sequence>
<keyword evidence="8" id="KW-1185">Reference proteome</keyword>
<dbReference type="GO" id="GO:0098662">
    <property type="term" value="P:inorganic cation transmembrane transport"/>
    <property type="evidence" value="ECO:0007669"/>
    <property type="project" value="TreeGrafter"/>
</dbReference>
<dbReference type="PANTHER" id="PTHR32468">
    <property type="entry name" value="CATION/H + ANTIPORTER"/>
    <property type="match status" value="1"/>
</dbReference>
<comment type="caution">
    <text evidence="7">The sequence shown here is derived from an EMBL/GenBank/DDBJ whole genome shotgun (WGS) entry which is preliminary data.</text>
</comment>
<organism evidence="7 8">
    <name type="scientific">Salix udensis</name>
    <dbReference type="NCBI Taxonomy" id="889485"/>
    <lineage>
        <taxon>Eukaryota</taxon>
        <taxon>Viridiplantae</taxon>
        <taxon>Streptophyta</taxon>
        <taxon>Embryophyta</taxon>
        <taxon>Tracheophyta</taxon>
        <taxon>Spermatophyta</taxon>
        <taxon>Magnoliopsida</taxon>
        <taxon>eudicotyledons</taxon>
        <taxon>Gunneridae</taxon>
        <taxon>Pentapetalae</taxon>
        <taxon>rosids</taxon>
        <taxon>fabids</taxon>
        <taxon>Malpighiales</taxon>
        <taxon>Salicaceae</taxon>
        <taxon>Saliceae</taxon>
        <taxon>Salix</taxon>
    </lineage>
</organism>
<evidence type="ECO:0000256" key="3">
    <source>
        <dbReference type="ARBA" id="ARBA00022958"/>
    </source>
</evidence>
<evidence type="ECO:0000256" key="4">
    <source>
        <dbReference type="ARBA" id="ARBA00023065"/>
    </source>
</evidence>
<evidence type="ECO:0000313" key="7">
    <source>
        <dbReference type="EMBL" id="KAJ6430853.1"/>
    </source>
</evidence>
<dbReference type="InterPro" id="IPR057291">
    <property type="entry name" value="CHX17_2nd"/>
</dbReference>
<keyword evidence="3" id="KW-0630">Potassium</keyword>
<dbReference type="GO" id="GO:0012505">
    <property type="term" value="C:endomembrane system"/>
    <property type="evidence" value="ECO:0007669"/>
    <property type="project" value="TreeGrafter"/>
</dbReference>
<evidence type="ECO:0000256" key="1">
    <source>
        <dbReference type="ARBA" id="ARBA00022448"/>
    </source>
</evidence>
<dbReference type="InterPro" id="IPR050794">
    <property type="entry name" value="CPA2_transporter"/>
</dbReference>
<feature type="region of interest" description="Disordered" evidence="5">
    <location>
        <begin position="243"/>
        <end position="265"/>
    </location>
</feature>
<keyword evidence="4" id="KW-0406">Ion transport</keyword>
<dbReference type="Proteomes" id="UP001162972">
    <property type="component" value="Chromosome 10"/>
</dbReference>
<dbReference type="EMBL" id="JAPFFJ010000003">
    <property type="protein sequence ID" value="KAJ6430853.1"/>
    <property type="molecule type" value="Genomic_DNA"/>
</dbReference>
<gene>
    <name evidence="7" type="ORF">OIU84_018373</name>
</gene>